<protein>
    <submittedName>
        <fullName evidence="1">Uncharacterized protein</fullName>
    </submittedName>
</protein>
<evidence type="ECO:0000313" key="2">
    <source>
        <dbReference type="Proteomes" id="UP001419268"/>
    </source>
</evidence>
<evidence type="ECO:0000313" key="1">
    <source>
        <dbReference type="EMBL" id="KAK9100205.1"/>
    </source>
</evidence>
<dbReference type="Proteomes" id="UP001419268">
    <property type="component" value="Unassembled WGS sequence"/>
</dbReference>
<keyword evidence="2" id="KW-1185">Reference proteome</keyword>
<proteinExistence type="predicted"/>
<gene>
    <name evidence="1" type="ORF">Scep_023635</name>
</gene>
<sequence length="123" mass="13331">MSFEITVDQLSIVQDLNKMSLQDPFLIANLAETKSSGGHIGGNNTNGFSTNSSTGQDNSYNIGYNNGSRGRGGKNKGRGGFRFNNNNKPTCQICGKFGHSVAVCYFRTDMKYMGTQQNIPPPP</sequence>
<comment type="caution">
    <text evidence="1">The sequence shown here is derived from an EMBL/GenBank/DDBJ whole genome shotgun (WGS) entry which is preliminary data.</text>
</comment>
<accession>A0AAP0EXS7</accession>
<name>A0AAP0EXS7_9MAGN</name>
<dbReference type="AlphaFoldDB" id="A0AAP0EXS7"/>
<reference evidence="1 2" key="1">
    <citation type="submission" date="2024-01" db="EMBL/GenBank/DDBJ databases">
        <title>Genome assemblies of Stephania.</title>
        <authorList>
            <person name="Yang L."/>
        </authorList>
    </citation>
    <scope>NUCLEOTIDE SEQUENCE [LARGE SCALE GENOMIC DNA]</scope>
    <source>
        <strain evidence="1">JXDWG</strain>
        <tissue evidence="1">Leaf</tissue>
    </source>
</reference>
<dbReference type="EMBL" id="JBBNAG010000010">
    <property type="protein sequence ID" value="KAK9100205.1"/>
    <property type="molecule type" value="Genomic_DNA"/>
</dbReference>
<organism evidence="1 2">
    <name type="scientific">Stephania cephalantha</name>
    <dbReference type="NCBI Taxonomy" id="152367"/>
    <lineage>
        <taxon>Eukaryota</taxon>
        <taxon>Viridiplantae</taxon>
        <taxon>Streptophyta</taxon>
        <taxon>Embryophyta</taxon>
        <taxon>Tracheophyta</taxon>
        <taxon>Spermatophyta</taxon>
        <taxon>Magnoliopsida</taxon>
        <taxon>Ranunculales</taxon>
        <taxon>Menispermaceae</taxon>
        <taxon>Menispermoideae</taxon>
        <taxon>Cissampelideae</taxon>
        <taxon>Stephania</taxon>
    </lineage>
</organism>